<evidence type="ECO:0000313" key="15">
    <source>
        <dbReference type="EMBL" id="EMP9434298.1"/>
    </source>
</evidence>
<feature type="transmembrane region" description="Helical" evidence="12">
    <location>
        <begin position="184"/>
        <end position="206"/>
    </location>
</feature>
<dbReference type="GO" id="GO:0004888">
    <property type="term" value="F:transmembrane signaling receptor activity"/>
    <property type="evidence" value="ECO:0007669"/>
    <property type="project" value="InterPro"/>
</dbReference>
<dbReference type="InterPro" id="IPR003660">
    <property type="entry name" value="HAMP_dom"/>
</dbReference>
<evidence type="ECO:0000256" key="4">
    <source>
        <dbReference type="ARBA" id="ARBA00022500"/>
    </source>
</evidence>
<dbReference type="Pfam" id="PF00015">
    <property type="entry name" value="MCPsignal"/>
    <property type="match status" value="1"/>
</dbReference>
<evidence type="ECO:0000256" key="1">
    <source>
        <dbReference type="ARBA" id="ARBA00004429"/>
    </source>
</evidence>
<dbReference type="InterPro" id="IPR004089">
    <property type="entry name" value="MCPsignal_dom"/>
</dbReference>
<sequence>MQKLRNYSIRAVMLILLGILGMILVGVSLYSVWSLSRMSDGNTLDRQLVKQMTVLSQGNDQYFRVVTRLSRVMETKKSGEKSDYSSVKEAMDNMEHYLNEMKSISPGPMDKQISDQVIKTWQALLNEGVTPQLALAISNDMAAYTQHSHNITPALSRSFGEAITLFNQTAEQMIEHTRDVVDELMQTTLIVIITAALLGILIVIFTDRYLVNMLQKPLDLLRQYFAQIAKGNLSEPIKPFGRNCVGKLFPLLDEMQNSLREAVTTIRAGSDNIYRSAADISKENHDLSSRTEEQAAALEETAASMEQITAAVKLNMENAHQASELADVASTMANQGDSMIKSVVFTMDEIDDSSKRIADIISIINNISFQTNILALNASIEAARAGVHGRGFMVVADEVRKLASDSADAAKEIERLIDNSTSCVVKGTQLVNEMGRTMENVLESINQVTTLMKQIADASDEQSKGISQVSVAIHQMDGVTQQNSALVEQVATAASLLEQQTEDLQQSVKKFHLTKETIQSAANLSIPL</sequence>
<dbReference type="Gene3D" id="1.10.287.950">
    <property type="entry name" value="Methyl-accepting chemotaxis protein"/>
    <property type="match status" value="1"/>
</dbReference>
<comment type="similarity">
    <text evidence="10">Belongs to the methyl-accepting chemotaxis (MCP) protein family.</text>
</comment>
<evidence type="ECO:0000256" key="11">
    <source>
        <dbReference type="PROSITE-ProRule" id="PRU00284"/>
    </source>
</evidence>
<proteinExistence type="inferred from homology"/>
<evidence type="ECO:0000259" key="14">
    <source>
        <dbReference type="PROSITE" id="PS50885"/>
    </source>
</evidence>
<dbReference type="PRINTS" id="PR00260">
    <property type="entry name" value="CHEMTRNSDUCR"/>
</dbReference>
<dbReference type="CDD" id="cd11386">
    <property type="entry name" value="MCP_signal"/>
    <property type="match status" value="1"/>
</dbReference>
<evidence type="ECO:0000256" key="12">
    <source>
        <dbReference type="SAM" id="Phobius"/>
    </source>
</evidence>
<dbReference type="SUPFAM" id="SSF58104">
    <property type="entry name" value="Methyl-accepting chemotaxis protein (MCP) signaling domain"/>
    <property type="match status" value="1"/>
</dbReference>
<dbReference type="PROSITE" id="PS50111">
    <property type="entry name" value="CHEMOTAXIS_TRANSDUC_2"/>
    <property type="match status" value="1"/>
</dbReference>
<feature type="transmembrane region" description="Helical" evidence="12">
    <location>
        <begin position="12"/>
        <end position="33"/>
    </location>
</feature>
<comment type="subcellular location">
    <subcellularLocation>
        <location evidence="1">Cell inner membrane</location>
        <topology evidence="1">Multi-pass membrane protein</topology>
    </subcellularLocation>
</comment>
<keyword evidence="8 12" id="KW-0472">Membrane</keyword>
<dbReference type="InterPro" id="IPR004090">
    <property type="entry name" value="Chemotax_Me-accpt_rcpt"/>
</dbReference>
<evidence type="ECO:0000256" key="3">
    <source>
        <dbReference type="ARBA" id="ARBA00022481"/>
    </source>
</evidence>
<accession>A0AAI9I2M2</accession>
<protein>
    <submittedName>
        <fullName evidence="15">Tar ligand binding domain-containing protein</fullName>
    </submittedName>
</protein>
<reference evidence="15" key="1">
    <citation type="submission" date="2024-02" db="EMBL/GenBank/DDBJ databases">
        <authorList>
            <consortium name="Clinical and Environmental Microbiology Branch: Whole genome sequencing antimicrobial resistance pathogens in the healthcare setting"/>
        </authorList>
    </citation>
    <scope>NUCLEOTIDE SEQUENCE</scope>
    <source>
        <strain evidence="15">2020GO-00142</strain>
    </source>
</reference>
<dbReference type="EMBL" id="AAZDVE040000033">
    <property type="protein sequence ID" value="EMP9434298.1"/>
    <property type="molecule type" value="Genomic_DNA"/>
</dbReference>
<keyword evidence="4" id="KW-0145">Chemotaxis</keyword>
<dbReference type="SMART" id="SM00283">
    <property type="entry name" value="MA"/>
    <property type="match status" value="1"/>
</dbReference>
<evidence type="ECO:0000256" key="10">
    <source>
        <dbReference type="ARBA" id="ARBA00029447"/>
    </source>
</evidence>
<keyword evidence="3" id="KW-0488">Methylation</keyword>
<keyword evidence="2" id="KW-1003">Cell membrane</keyword>
<dbReference type="AlphaFoldDB" id="A0AAI9I2M2"/>
<name>A0AAI9I2M2_PROST</name>
<comment type="caution">
    <text evidence="15">The sequence shown here is derived from an EMBL/GenBank/DDBJ whole genome shotgun (WGS) entry which is preliminary data.</text>
</comment>
<dbReference type="InterPro" id="IPR051310">
    <property type="entry name" value="MCP_chemotaxis"/>
</dbReference>
<evidence type="ECO:0000256" key="9">
    <source>
        <dbReference type="ARBA" id="ARBA00023224"/>
    </source>
</evidence>
<keyword evidence="9 11" id="KW-0807">Transducer</keyword>
<dbReference type="PANTHER" id="PTHR43531">
    <property type="entry name" value="PROTEIN ICFG"/>
    <property type="match status" value="1"/>
</dbReference>
<evidence type="ECO:0000259" key="13">
    <source>
        <dbReference type="PROSITE" id="PS50111"/>
    </source>
</evidence>
<dbReference type="PROSITE" id="PS50885">
    <property type="entry name" value="HAMP"/>
    <property type="match status" value="1"/>
</dbReference>
<keyword evidence="6 12" id="KW-0812">Transmembrane</keyword>
<evidence type="ECO:0000256" key="6">
    <source>
        <dbReference type="ARBA" id="ARBA00022692"/>
    </source>
</evidence>
<evidence type="ECO:0000256" key="7">
    <source>
        <dbReference type="ARBA" id="ARBA00022989"/>
    </source>
</evidence>
<gene>
    <name evidence="15" type="ORF">JRA39_003397</name>
</gene>
<evidence type="ECO:0000256" key="2">
    <source>
        <dbReference type="ARBA" id="ARBA00022475"/>
    </source>
</evidence>
<evidence type="ECO:0000256" key="5">
    <source>
        <dbReference type="ARBA" id="ARBA00022519"/>
    </source>
</evidence>
<keyword evidence="5" id="KW-0997">Cell inner membrane</keyword>
<keyword evidence="7 12" id="KW-1133">Transmembrane helix</keyword>
<feature type="domain" description="HAMP" evidence="14">
    <location>
        <begin position="212"/>
        <end position="264"/>
    </location>
</feature>
<dbReference type="Pfam" id="PF02203">
    <property type="entry name" value="TarH"/>
    <property type="match status" value="1"/>
</dbReference>
<dbReference type="SMART" id="SM00304">
    <property type="entry name" value="HAMP"/>
    <property type="match status" value="1"/>
</dbReference>
<dbReference type="FunFam" id="1.10.287.950:FF:000001">
    <property type="entry name" value="Methyl-accepting chemotaxis sensory transducer"/>
    <property type="match status" value="1"/>
</dbReference>
<dbReference type="GO" id="GO:0005886">
    <property type="term" value="C:plasma membrane"/>
    <property type="evidence" value="ECO:0007669"/>
    <property type="project" value="UniProtKB-SubCell"/>
</dbReference>
<organism evidence="15">
    <name type="scientific">Providencia stuartii</name>
    <dbReference type="NCBI Taxonomy" id="588"/>
    <lineage>
        <taxon>Bacteria</taxon>
        <taxon>Pseudomonadati</taxon>
        <taxon>Pseudomonadota</taxon>
        <taxon>Gammaproteobacteria</taxon>
        <taxon>Enterobacterales</taxon>
        <taxon>Morganellaceae</taxon>
        <taxon>Providencia</taxon>
    </lineage>
</organism>
<feature type="domain" description="Methyl-accepting transducer" evidence="13">
    <location>
        <begin position="269"/>
        <end position="498"/>
    </location>
</feature>
<dbReference type="GO" id="GO:0007165">
    <property type="term" value="P:signal transduction"/>
    <property type="evidence" value="ECO:0007669"/>
    <property type="project" value="UniProtKB-KW"/>
</dbReference>
<dbReference type="PANTHER" id="PTHR43531:SF14">
    <property type="entry name" value="METHYL-ACCEPTING CHEMOTAXIS PROTEIN I-RELATED"/>
    <property type="match status" value="1"/>
</dbReference>
<dbReference type="GO" id="GO:0006935">
    <property type="term" value="P:chemotaxis"/>
    <property type="evidence" value="ECO:0007669"/>
    <property type="project" value="UniProtKB-KW"/>
</dbReference>
<dbReference type="InterPro" id="IPR003122">
    <property type="entry name" value="Tar_rcpt_lig-bd"/>
</dbReference>
<evidence type="ECO:0000256" key="8">
    <source>
        <dbReference type="ARBA" id="ARBA00023136"/>
    </source>
</evidence>